<reference evidence="1 2" key="1">
    <citation type="submission" date="2023-08" db="EMBL/GenBank/DDBJ databases">
        <authorList>
            <person name="Roldan D.M."/>
            <person name="Menes R.J."/>
        </authorList>
    </citation>
    <scope>NUCLEOTIDE SEQUENCE [LARGE SCALE GENOMIC DNA]</scope>
    <source>
        <strain evidence="1 2">CCM 2812</strain>
    </source>
</reference>
<dbReference type="EMBL" id="JAUZEE010000005">
    <property type="protein sequence ID" value="MDP4301130.1"/>
    <property type="molecule type" value="Genomic_DNA"/>
</dbReference>
<dbReference type="Gene3D" id="2.60.450.10">
    <property type="entry name" value="Lipopolysaccharide (LPS) transport protein A like domain"/>
    <property type="match status" value="1"/>
</dbReference>
<dbReference type="Proteomes" id="UP001235760">
    <property type="component" value="Unassembled WGS sequence"/>
</dbReference>
<sequence>MEDDTGPLPLPLPLPPLTAATAPERQLPWTVRLRHKLPQYLPVLLLGAIAAATGWLVRQTPSGDEAPSVAIAASEPDYEMRGFSVQHYTRTGPAQGVIEGDRVRHFPATDQLVIDGARVRWTDAAGHLVRAAAPRAVAEGDGSRVRLEGGARVEREPVEGEPGPLVFTSEVMVFDTRAGRIRSDLPVRLSLGESRFDASTLDYDHTSRVVVLDGRVRGLIDPTGAGAGGRADR</sequence>
<gene>
    <name evidence="1" type="primary">lptC</name>
    <name evidence="1" type="ORF">Q8X39_10825</name>
</gene>
<name>A0ABT9G3R7_LEPDI</name>
<keyword evidence="2" id="KW-1185">Reference proteome</keyword>
<evidence type="ECO:0000313" key="1">
    <source>
        <dbReference type="EMBL" id="MDP4301130.1"/>
    </source>
</evidence>
<dbReference type="NCBIfam" id="TIGR04409">
    <property type="entry name" value="LptC_YrbK"/>
    <property type="match status" value="1"/>
</dbReference>
<organism evidence="1 2">
    <name type="scientific">Leptothrix discophora</name>
    <dbReference type="NCBI Taxonomy" id="89"/>
    <lineage>
        <taxon>Bacteria</taxon>
        <taxon>Pseudomonadati</taxon>
        <taxon>Pseudomonadota</taxon>
        <taxon>Betaproteobacteria</taxon>
        <taxon>Burkholderiales</taxon>
        <taxon>Sphaerotilaceae</taxon>
        <taxon>Leptothrix</taxon>
    </lineage>
</organism>
<comment type="caution">
    <text evidence="1">The sequence shown here is derived from an EMBL/GenBank/DDBJ whole genome shotgun (WGS) entry which is preliminary data.</text>
</comment>
<dbReference type="Pfam" id="PF06835">
    <property type="entry name" value="LptC"/>
    <property type="match status" value="1"/>
</dbReference>
<dbReference type="RefSeq" id="WP_305749686.1">
    <property type="nucleotide sequence ID" value="NZ_JAUZEE010000005.1"/>
</dbReference>
<proteinExistence type="predicted"/>
<dbReference type="InterPro" id="IPR026265">
    <property type="entry name" value="LptC"/>
</dbReference>
<accession>A0ABT9G3R7</accession>
<protein>
    <submittedName>
        <fullName evidence="1">LPS export ABC transporter periplasmic protein LptC</fullName>
    </submittedName>
</protein>
<evidence type="ECO:0000313" key="2">
    <source>
        <dbReference type="Proteomes" id="UP001235760"/>
    </source>
</evidence>
<dbReference type="InterPro" id="IPR010664">
    <property type="entry name" value="LipoPS_assembly_LptC-rel"/>
</dbReference>